<dbReference type="OrthoDB" id="68328at2759"/>
<dbReference type="InterPro" id="IPR049449">
    <property type="entry name" value="TesB_ACOT8-like_N"/>
</dbReference>
<feature type="domain" description="Acyl-CoA thioesterase-like C-terminal" evidence="5">
    <location>
        <begin position="161"/>
        <end position="268"/>
    </location>
</feature>
<sequence>MAASLASQVAVKETGPDEYLSMELPIAMGNKMPIAYGGVILGVAVSAALATVPAKHKLYSVVGHFLGPTSLKQRLQCKVTRTRDTRSFTTRRVTVGQVQPGGAIRLVVELIADFHFEASNALFAADERYFIRRWPPESMSAQNLGGMVTTIPTKQDSLSITARSSAEWYRAREALGDDRDQIASLLFLMDAGLSFLPLTHSHRFLDDVGACSTLDFALRILKPDLDLEQWHIRERTTSAAGHGRTFSEGRLWDEQGHMVASMTQQSIMRPKEELRGKL</sequence>
<dbReference type="GO" id="GO:0009062">
    <property type="term" value="P:fatty acid catabolic process"/>
    <property type="evidence" value="ECO:0007669"/>
    <property type="project" value="TreeGrafter"/>
</dbReference>
<dbReference type="Pfam" id="PF20789">
    <property type="entry name" value="4HBT_3C"/>
    <property type="match status" value="1"/>
</dbReference>
<dbReference type="AlphaFoldDB" id="A0A0F7ZY60"/>
<dbReference type="InterPro" id="IPR042171">
    <property type="entry name" value="Acyl-CoA_hotdog"/>
</dbReference>
<keyword evidence="3" id="KW-0812">Transmembrane</keyword>
<proteinExistence type="inferred from homology"/>
<dbReference type="SUPFAM" id="SSF54637">
    <property type="entry name" value="Thioesterase/thiol ester dehydrase-isomerase"/>
    <property type="match status" value="2"/>
</dbReference>
<keyword evidence="3" id="KW-1133">Transmembrane helix</keyword>
<evidence type="ECO:0000313" key="7">
    <source>
        <dbReference type="Proteomes" id="UP000054481"/>
    </source>
</evidence>
<reference evidence="6 7" key="1">
    <citation type="journal article" date="2014" name="Genome Biol. Evol.">
        <title>Comparative genomics and transcriptomics analyses reveal divergent lifestyle features of nematode endoparasitic fungus Hirsutella minnesotensis.</title>
        <authorList>
            <person name="Lai Y."/>
            <person name="Liu K."/>
            <person name="Zhang X."/>
            <person name="Zhang X."/>
            <person name="Li K."/>
            <person name="Wang N."/>
            <person name="Shu C."/>
            <person name="Wu Y."/>
            <person name="Wang C."/>
            <person name="Bushley K.E."/>
            <person name="Xiang M."/>
            <person name="Liu X."/>
        </authorList>
    </citation>
    <scope>NUCLEOTIDE SEQUENCE [LARGE SCALE GENOMIC DNA]</scope>
    <source>
        <strain evidence="6 7">3608</strain>
    </source>
</reference>
<comment type="similarity">
    <text evidence="1">Belongs to the C/M/P thioester hydrolase family.</text>
</comment>
<dbReference type="CDD" id="cd03444">
    <property type="entry name" value="Thioesterase_II_repeat1"/>
    <property type="match status" value="1"/>
</dbReference>
<evidence type="ECO:0008006" key="8">
    <source>
        <dbReference type="Google" id="ProtNLM"/>
    </source>
</evidence>
<evidence type="ECO:0000256" key="3">
    <source>
        <dbReference type="SAM" id="Phobius"/>
    </source>
</evidence>
<keyword evidence="2" id="KW-0378">Hydrolase</keyword>
<feature type="domain" description="Acyl-CoA thioesterase-like N-terminal HotDog" evidence="4">
    <location>
        <begin position="34"/>
        <end position="114"/>
    </location>
</feature>
<accession>A0A0F7ZY60</accession>
<keyword evidence="7" id="KW-1185">Reference proteome</keyword>
<evidence type="ECO:0000259" key="5">
    <source>
        <dbReference type="Pfam" id="PF20789"/>
    </source>
</evidence>
<evidence type="ECO:0000313" key="6">
    <source>
        <dbReference type="EMBL" id="KJZ71907.1"/>
    </source>
</evidence>
<dbReference type="GO" id="GO:0006637">
    <property type="term" value="P:acyl-CoA metabolic process"/>
    <property type="evidence" value="ECO:0007669"/>
    <property type="project" value="InterPro"/>
</dbReference>
<dbReference type="PANTHER" id="PTHR11066:SF35">
    <property type="entry name" value="ACYL-COA THIOESTERASE II"/>
    <property type="match status" value="1"/>
</dbReference>
<dbReference type="InterPro" id="IPR029069">
    <property type="entry name" value="HotDog_dom_sf"/>
</dbReference>
<protein>
    <recommendedName>
        <fullName evidence="8">Acyl-CoA thioesterase II</fullName>
    </recommendedName>
</protein>
<dbReference type="PANTHER" id="PTHR11066">
    <property type="entry name" value="ACYL-COA THIOESTERASE"/>
    <property type="match status" value="1"/>
</dbReference>
<feature type="transmembrane region" description="Helical" evidence="3">
    <location>
        <begin position="34"/>
        <end position="52"/>
    </location>
</feature>
<keyword evidence="3" id="KW-0472">Membrane</keyword>
<evidence type="ECO:0000259" key="4">
    <source>
        <dbReference type="Pfam" id="PF13622"/>
    </source>
</evidence>
<name>A0A0F7ZY60_9HYPO</name>
<gene>
    <name evidence="6" type="ORF">HIM_08752</name>
</gene>
<evidence type="ECO:0000256" key="1">
    <source>
        <dbReference type="ARBA" id="ARBA00006538"/>
    </source>
</evidence>
<evidence type="ECO:0000256" key="2">
    <source>
        <dbReference type="ARBA" id="ARBA00022801"/>
    </source>
</evidence>
<dbReference type="Pfam" id="PF13622">
    <property type="entry name" value="4HBT_3"/>
    <property type="match status" value="1"/>
</dbReference>
<dbReference type="CDD" id="cd03445">
    <property type="entry name" value="Thioesterase_II_repeat2"/>
    <property type="match status" value="1"/>
</dbReference>
<organism evidence="6 7">
    <name type="scientific">Hirsutella minnesotensis 3608</name>
    <dbReference type="NCBI Taxonomy" id="1043627"/>
    <lineage>
        <taxon>Eukaryota</taxon>
        <taxon>Fungi</taxon>
        <taxon>Dikarya</taxon>
        <taxon>Ascomycota</taxon>
        <taxon>Pezizomycotina</taxon>
        <taxon>Sordariomycetes</taxon>
        <taxon>Hypocreomycetidae</taxon>
        <taxon>Hypocreales</taxon>
        <taxon>Ophiocordycipitaceae</taxon>
        <taxon>Hirsutella</taxon>
    </lineage>
</organism>
<dbReference type="GO" id="GO:0047617">
    <property type="term" value="F:fatty acyl-CoA hydrolase activity"/>
    <property type="evidence" value="ECO:0007669"/>
    <property type="project" value="InterPro"/>
</dbReference>
<dbReference type="EMBL" id="KQ030558">
    <property type="protein sequence ID" value="KJZ71907.1"/>
    <property type="molecule type" value="Genomic_DNA"/>
</dbReference>
<dbReference type="InterPro" id="IPR003703">
    <property type="entry name" value="Acyl_CoA_thio"/>
</dbReference>
<dbReference type="InterPro" id="IPR049450">
    <property type="entry name" value="ACOT8-like_C"/>
</dbReference>
<dbReference type="Proteomes" id="UP000054481">
    <property type="component" value="Unassembled WGS sequence"/>
</dbReference>
<dbReference type="Gene3D" id="2.40.160.210">
    <property type="entry name" value="Acyl-CoA thioesterase, double hotdog domain"/>
    <property type="match status" value="1"/>
</dbReference>
<dbReference type="GO" id="GO:0005782">
    <property type="term" value="C:peroxisomal matrix"/>
    <property type="evidence" value="ECO:0007669"/>
    <property type="project" value="UniProtKB-SubCell"/>
</dbReference>